<dbReference type="FunFam" id="3.50.50.60:FF:000051">
    <property type="entry name" value="Glutathione reductase"/>
    <property type="match status" value="1"/>
</dbReference>
<dbReference type="SUPFAM" id="SSF51905">
    <property type="entry name" value="FAD/NAD(P)-binding domain"/>
    <property type="match status" value="1"/>
</dbReference>
<comment type="similarity">
    <text evidence="1 13">Belongs to the class-I pyridine nucleotide-disulfide oxidoreductase family.</text>
</comment>
<comment type="caution">
    <text evidence="17">The sequence shown here is derived from an EMBL/GenBank/DDBJ whole genome shotgun (WGS) entry which is preliminary data.</text>
</comment>
<evidence type="ECO:0000256" key="12">
    <source>
        <dbReference type="PIRSR" id="PIRSR000350-4"/>
    </source>
</evidence>
<keyword evidence="4 11" id="KW-0274">FAD</keyword>
<evidence type="ECO:0000313" key="17">
    <source>
        <dbReference type="EMBL" id="NMG02086.1"/>
    </source>
</evidence>
<dbReference type="InterPro" id="IPR036188">
    <property type="entry name" value="FAD/NAD-bd_sf"/>
</dbReference>
<evidence type="ECO:0000256" key="4">
    <source>
        <dbReference type="ARBA" id="ARBA00022827"/>
    </source>
</evidence>
<feature type="binding site" evidence="11">
    <location>
        <begin position="174"/>
        <end position="181"/>
    </location>
    <ligand>
        <name>NAD(+)</name>
        <dbReference type="ChEBI" id="CHEBI:57540"/>
    </ligand>
</feature>
<comment type="subunit">
    <text evidence="2">Homodimer.</text>
</comment>
<keyword evidence="8 13" id="KW-0676">Redox-active center</keyword>
<dbReference type="PANTHER" id="PTHR42737">
    <property type="entry name" value="GLUTATHIONE REDUCTASE"/>
    <property type="match status" value="1"/>
</dbReference>
<dbReference type="SUPFAM" id="SSF55424">
    <property type="entry name" value="FAD/NAD-linked reductases, dimerisation (C-terminal) domain"/>
    <property type="match status" value="1"/>
</dbReference>
<reference evidence="17" key="1">
    <citation type="submission" date="2019-12" db="EMBL/GenBank/DDBJ databases">
        <title>Comparative genomics gives insights into the taxonomy of the Azoarcus-Aromatoleum group and reveals separate origins of nif in the plant-associated Azoarcus and non-plant-associated Aromatoleum sub-groups.</title>
        <authorList>
            <person name="Lafos M."/>
            <person name="Maluk M."/>
            <person name="Batista M."/>
            <person name="Junghare M."/>
            <person name="Carmona M."/>
            <person name="Faoro H."/>
            <person name="Cruz L.M."/>
            <person name="Battistoni F."/>
            <person name="De Souza E."/>
            <person name="Pedrosa F."/>
            <person name="Chen W.-M."/>
            <person name="Poole P.S."/>
            <person name="Dixon R.A."/>
            <person name="James E.K."/>
        </authorList>
    </citation>
    <scope>NUCLEOTIDE SEQUENCE</scope>
    <source>
        <strain evidence="17">NSC3</strain>
    </source>
</reference>
<feature type="binding site" evidence="11">
    <location>
        <position position="264"/>
    </location>
    <ligand>
        <name>NAD(+)</name>
        <dbReference type="ChEBI" id="CHEBI:57540"/>
    </ligand>
</feature>
<dbReference type="Pfam" id="PF07992">
    <property type="entry name" value="Pyr_redox_2"/>
    <property type="match status" value="1"/>
</dbReference>
<dbReference type="AlphaFoldDB" id="A0A972FGV3"/>
<keyword evidence="5 14" id="KW-0521">NADP</keyword>
<comment type="cofactor">
    <cofactor evidence="11">
        <name>FAD</name>
        <dbReference type="ChEBI" id="CHEBI:57692"/>
    </cofactor>
    <text evidence="11">Binds 1 FAD per subunit.</text>
</comment>
<dbReference type="EC" id="1.8.1.7" evidence="14"/>
<feature type="domain" description="Pyridine nucleotide-disulphide oxidoreductase dimerisation" evidence="15">
    <location>
        <begin position="340"/>
        <end position="448"/>
    </location>
</feature>
<feature type="binding site" evidence="11">
    <location>
        <position position="52"/>
    </location>
    <ligand>
        <name>FAD</name>
        <dbReference type="ChEBI" id="CHEBI:57692"/>
    </ligand>
</feature>
<feature type="domain" description="FAD/NAD(P)-binding" evidence="16">
    <location>
        <begin position="6"/>
        <end position="320"/>
    </location>
</feature>
<dbReference type="GO" id="GO:0006749">
    <property type="term" value="P:glutathione metabolic process"/>
    <property type="evidence" value="ECO:0007669"/>
    <property type="project" value="InterPro"/>
</dbReference>
<dbReference type="InterPro" id="IPR004099">
    <property type="entry name" value="Pyr_nucl-diS_OxRdtase_dimer"/>
</dbReference>
<comment type="function">
    <text evidence="14">Catalyzes the reduction of glutathione disulfide (GSSG) to reduced glutathione (GSH).</text>
</comment>
<keyword evidence="7" id="KW-1015">Disulfide bond</keyword>
<dbReference type="NCBIfam" id="NF004776">
    <property type="entry name" value="PRK06116.1"/>
    <property type="match status" value="1"/>
</dbReference>
<evidence type="ECO:0000256" key="8">
    <source>
        <dbReference type="ARBA" id="ARBA00023284"/>
    </source>
</evidence>
<feature type="binding site" evidence="11">
    <location>
        <position position="305"/>
    </location>
    <ligand>
        <name>NAD(+)</name>
        <dbReference type="ChEBI" id="CHEBI:57540"/>
    </ligand>
</feature>
<dbReference type="PRINTS" id="PR00368">
    <property type="entry name" value="FADPNR"/>
</dbReference>
<evidence type="ECO:0000259" key="15">
    <source>
        <dbReference type="Pfam" id="PF02852"/>
    </source>
</evidence>
<dbReference type="Gene3D" id="3.30.390.30">
    <property type="match status" value="1"/>
</dbReference>
<evidence type="ECO:0000256" key="2">
    <source>
        <dbReference type="ARBA" id="ARBA00011738"/>
    </source>
</evidence>
<evidence type="ECO:0000313" key="18">
    <source>
        <dbReference type="Proteomes" id="UP000599523"/>
    </source>
</evidence>
<dbReference type="InterPro" id="IPR006324">
    <property type="entry name" value="GSHR"/>
</dbReference>
<evidence type="ECO:0000256" key="1">
    <source>
        <dbReference type="ARBA" id="ARBA00007532"/>
    </source>
</evidence>
<dbReference type="InterPro" id="IPR016156">
    <property type="entry name" value="FAD/NAD-linked_Rdtase_dimer_sf"/>
</dbReference>
<protein>
    <recommendedName>
        <fullName evidence="14">Glutathione reductase</fullName>
        <shortName evidence="14">GRase</shortName>
        <ecNumber evidence="14">1.8.1.7</ecNumber>
    </recommendedName>
</protein>
<sequence length="458" mass="48922">MDAFDFDLFVIGAGSGGVRAARVASRLGARVAIAENHRLGGTCVIRGCVPKKLMVLAAHFGEDFEDAVGFGWERARPGFSWQRLAEARDREVARLSGIYERLLTDAGVEIVTGAARIPAPGMVAVGDRQFRCRHILIATGGWPFVPDIPGAEHAVTSNEVFELKTPPRRVLVVGGGYIAVEFAGIFHGLGAEVCLSYRGEQILRGFDGDVRTHLNEEMRRKGIDIALGSTVTAIRRRSDGLLDVDGENLAAAQQPFDLVMYATGRVPNTAGLGLEALGIETDTQGGIVVDPYGQTSVPGIHAVGDVTNRIALTPVAIREGQALAMTLFGGKPSSADHDCVPSAVFSQPPVATVGLSEEAALERHDEIAVYAARFRPMKHTLSGREERTLMKLVVDPVTDRVLGAHMVGPDAPEIIQGIAIAVKMGATKTDFDTTVGIHPTAAEEFVTLRDPVIKRRGV</sequence>
<dbReference type="InterPro" id="IPR012999">
    <property type="entry name" value="Pyr_OxRdtase_I_AS"/>
</dbReference>
<name>A0A972FGV3_9RHOO</name>
<keyword evidence="11" id="KW-0520">NAD</keyword>
<gene>
    <name evidence="17" type="primary">gor</name>
    <name evidence="17" type="ORF">GPA21_03760</name>
</gene>
<accession>A0A972FGV3</accession>
<comment type="catalytic activity">
    <reaction evidence="9 14">
        <text>2 glutathione + NADP(+) = glutathione disulfide + NADPH + H(+)</text>
        <dbReference type="Rhea" id="RHEA:11740"/>
        <dbReference type="ChEBI" id="CHEBI:15378"/>
        <dbReference type="ChEBI" id="CHEBI:57783"/>
        <dbReference type="ChEBI" id="CHEBI:57925"/>
        <dbReference type="ChEBI" id="CHEBI:58297"/>
        <dbReference type="ChEBI" id="CHEBI:58349"/>
        <dbReference type="EC" id="1.8.1.7"/>
    </reaction>
</comment>
<dbReference type="PROSITE" id="PS00076">
    <property type="entry name" value="PYRIDINE_REDOX_1"/>
    <property type="match status" value="1"/>
</dbReference>
<organism evidence="17 18">
    <name type="scientific">Azoarcus taiwanensis</name>
    <dbReference type="NCBI Taxonomy" id="666964"/>
    <lineage>
        <taxon>Bacteria</taxon>
        <taxon>Pseudomonadati</taxon>
        <taxon>Pseudomonadota</taxon>
        <taxon>Betaproteobacteria</taxon>
        <taxon>Rhodocyclales</taxon>
        <taxon>Zoogloeaceae</taxon>
        <taxon>Azoarcus</taxon>
    </lineage>
</organism>
<evidence type="ECO:0000256" key="5">
    <source>
        <dbReference type="ARBA" id="ARBA00022857"/>
    </source>
</evidence>
<dbReference type="InterPro" id="IPR046952">
    <property type="entry name" value="GSHR/TRXR-like"/>
</dbReference>
<dbReference type="GO" id="GO:0045454">
    <property type="term" value="P:cell redox homeostasis"/>
    <property type="evidence" value="ECO:0007669"/>
    <property type="project" value="InterPro"/>
</dbReference>
<evidence type="ECO:0000256" key="13">
    <source>
        <dbReference type="RuleBase" id="RU003691"/>
    </source>
</evidence>
<feature type="active site" description="Proton acceptor" evidence="10">
    <location>
        <position position="438"/>
    </location>
</feature>
<evidence type="ECO:0000256" key="7">
    <source>
        <dbReference type="ARBA" id="ARBA00023157"/>
    </source>
</evidence>
<dbReference type="NCBIfam" id="TIGR01424">
    <property type="entry name" value="gluta_reduc_2"/>
    <property type="match status" value="1"/>
</dbReference>
<dbReference type="Pfam" id="PF02852">
    <property type="entry name" value="Pyr_redox_dim"/>
    <property type="match status" value="1"/>
</dbReference>
<dbReference type="PANTHER" id="PTHR42737:SF2">
    <property type="entry name" value="GLUTATHIONE REDUCTASE"/>
    <property type="match status" value="1"/>
</dbReference>
<dbReference type="PRINTS" id="PR00411">
    <property type="entry name" value="PNDRDTASEI"/>
</dbReference>
<dbReference type="Proteomes" id="UP000599523">
    <property type="component" value="Unassembled WGS sequence"/>
</dbReference>
<evidence type="ECO:0000256" key="11">
    <source>
        <dbReference type="PIRSR" id="PIRSR000350-3"/>
    </source>
</evidence>
<dbReference type="InterPro" id="IPR001100">
    <property type="entry name" value="Pyr_nuc-diS_OxRdtase"/>
</dbReference>
<dbReference type="GO" id="GO:0004362">
    <property type="term" value="F:glutathione-disulfide reductase (NADPH) activity"/>
    <property type="evidence" value="ECO:0007669"/>
    <property type="project" value="UniProtKB-EC"/>
</dbReference>
<keyword evidence="18" id="KW-1185">Reference proteome</keyword>
<keyword evidence="11" id="KW-0547">Nucleotide-binding</keyword>
<keyword evidence="3 13" id="KW-0285">Flavoprotein</keyword>
<evidence type="ECO:0000256" key="6">
    <source>
        <dbReference type="ARBA" id="ARBA00023002"/>
    </source>
</evidence>
<feature type="disulfide bond" description="Redox-active" evidence="12">
    <location>
        <begin position="43"/>
        <end position="48"/>
    </location>
</feature>
<evidence type="ECO:0000259" key="16">
    <source>
        <dbReference type="Pfam" id="PF07992"/>
    </source>
</evidence>
<proteinExistence type="inferred from homology"/>
<dbReference type="EMBL" id="WTVM01000014">
    <property type="protein sequence ID" value="NMG02086.1"/>
    <property type="molecule type" value="Genomic_DNA"/>
</dbReference>
<dbReference type="InterPro" id="IPR023753">
    <property type="entry name" value="FAD/NAD-binding_dom"/>
</dbReference>
<dbReference type="Gene3D" id="3.50.50.60">
    <property type="entry name" value="FAD/NAD(P)-binding domain"/>
    <property type="match status" value="2"/>
</dbReference>
<dbReference type="GO" id="GO:0005829">
    <property type="term" value="C:cytosol"/>
    <property type="evidence" value="ECO:0007669"/>
    <property type="project" value="TreeGrafter"/>
</dbReference>
<evidence type="ECO:0000256" key="14">
    <source>
        <dbReference type="RuleBase" id="RU365040"/>
    </source>
</evidence>
<dbReference type="GO" id="GO:0050660">
    <property type="term" value="F:flavin adenine dinucleotide binding"/>
    <property type="evidence" value="ECO:0007669"/>
    <property type="project" value="InterPro"/>
</dbReference>
<keyword evidence="6 13" id="KW-0560">Oxidoreductase</keyword>
<evidence type="ECO:0000256" key="9">
    <source>
        <dbReference type="ARBA" id="ARBA00049142"/>
    </source>
</evidence>
<evidence type="ECO:0000256" key="3">
    <source>
        <dbReference type="ARBA" id="ARBA00022630"/>
    </source>
</evidence>
<dbReference type="PIRSF" id="PIRSF000350">
    <property type="entry name" value="Mercury_reductase_MerA"/>
    <property type="match status" value="1"/>
</dbReference>
<evidence type="ECO:0000256" key="10">
    <source>
        <dbReference type="PIRSR" id="PIRSR000350-2"/>
    </source>
</evidence>
<dbReference type="GO" id="GO:0050661">
    <property type="term" value="F:NADP binding"/>
    <property type="evidence" value="ECO:0007669"/>
    <property type="project" value="InterPro"/>
</dbReference>
<dbReference type="GO" id="GO:0034599">
    <property type="term" value="P:cellular response to oxidative stress"/>
    <property type="evidence" value="ECO:0007669"/>
    <property type="project" value="TreeGrafter"/>
</dbReference>
<dbReference type="RefSeq" id="WP_168986877.1">
    <property type="nucleotide sequence ID" value="NZ_CAWPHM010000055.1"/>
</dbReference>